<dbReference type="EMBL" id="JADOUF010000001">
    <property type="protein sequence ID" value="MBG6133906.1"/>
    <property type="molecule type" value="Genomic_DNA"/>
</dbReference>
<dbReference type="Proteomes" id="UP000622552">
    <property type="component" value="Unassembled WGS sequence"/>
</dbReference>
<accession>A0A8J7GNL8</accession>
<protein>
    <submittedName>
        <fullName evidence="1">Uncharacterized protein</fullName>
    </submittedName>
</protein>
<reference evidence="1" key="1">
    <citation type="submission" date="2020-11" db="EMBL/GenBank/DDBJ databases">
        <title>Sequencing the genomes of 1000 actinobacteria strains.</title>
        <authorList>
            <person name="Klenk H.-P."/>
        </authorList>
    </citation>
    <scope>NUCLEOTIDE SEQUENCE</scope>
    <source>
        <strain evidence="1">DSM 45356</strain>
    </source>
</reference>
<organism evidence="1 2">
    <name type="scientific">Longispora fulva</name>
    <dbReference type="NCBI Taxonomy" id="619741"/>
    <lineage>
        <taxon>Bacteria</taxon>
        <taxon>Bacillati</taxon>
        <taxon>Actinomycetota</taxon>
        <taxon>Actinomycetes</taxon>
        <taxon>Micromonosporales</taxon>
        <taxon>Micromonosporaceae</taxon>
        <taxon>Longispora</taxon>
    </lineage>
</organism>
<evidence type="ECO:0000313" key="1">
    <source>
        <dbReference type="EMBL" id="MBG6133906.1"/>
    </source>
</evidence>
<gene>
    <name evidence="1" type="ORF">IW245_000100</name>
</gene>
<dbReference type="AlphaFoldDB" id="A0A8J7GNL8"/>
<evidence type="ECO:0000313" key="2">
    <source>
        <dbReference type="Proteomes" id="UP000622552"/>
    </source>
</evidence>
<comment type="caution">
    <text evidence="1">The sequence shown here is derived from an EMBL/GenBank/DDBJ whole genome shotgun (WGS) entry which is preliminary data.</text>
</comment>
<proteinExistence type="predicted"/>
<name>A0A8J7GNL8_9ACTN</name>
<sequence>MLDELVQVVGLAVLDGWVAARWPQGQVSTQRLWWA</sequence>
<keyword evidence="2" id="KW-1185">Reference proteome</keyword>